<reference evidence="3" key="2">
    <citation type="submission" date="2022-06" db="UniProtKB">
        <authorList>
            <consortium name="EnsemblMetazoa"/>
        </authorList>
    </citation>
    <scope>IDENTIFICATION</scope>
</reference>
<proteinExistence type="predicted"/>
<evidence type="ECO:0000313" key="4">
    <source>
        <dbReference type="Proteomes" id="UP000024404"/>
    </source>
</evidence>
<dbReference type="AlphaFoldDB" id="A0A8R1TSS9"/>
<keyword evidence="2" id="KW-1133">Transmembrane helix</keyword>
<sequence length="101" mass="11682">MLINRLATRCIPKLPINEAKQLNYIEIYIIKVMFVNIMIFDLLNLYIHMVVGRSAVFAKAKYSVDYSGKTRKIGRPHGETCKENVLQEGKEGKENERISHE</sequence>
<keyword evidence="4" id="KW-1185">Reference proteome</keyword>
<evidence type="ECO:0000256" key="2">
    <source>
        <dbReference type="SAM" id="Phobius"/>
    </source>
</evidence>
<accession>A0A8R1TSS9</accession>
<evidence type="ECO:0000313" key="3">
    <source>
        <dbReference type="EnsemblMetazoa" id="OVOC3750.1"/>
    </source>
</evidence>
<dbReference type="EMBL" id="CMVM020000121">
    <property type="status" value="NOT_ANNOTATED_CDS"/>
    <property type="molecule type" value="Genomic_DNA"/>
</dbReference>
<name>A0A8R1TSS9_ONCVO</name>
<keyword evidence="2" id="KW-0472">Membrane</keyword>
<feature type="region of interest" description="Disordered" evidence="1">
    <location>
        <begin position="77"/>
        <end position="101"/>
    </location>
</feature>
<dbReference type="Proteomes" id="UP000024404">
    <property type="component" value="Unassembled WGS sequence"/>
</dbReference>
<evidence type="ECO:0000256" key="1">
    <source>
        <dbReference type="SAM" id="MobiDB-lite"/>
    </source>
</evidence>
<feature type="compositionally biased region" description="Basic and acidic residues" evidence="1">
    <location>
        <begin position="88"/>
        <end position="101"/>
    </location>
</feature>
<protein>
    <submittedName>
        <fullName evidence="3">Uncharacterized protein</fullName>
    </submittedName>
</protein>
<organism evidence="3 4">
    <name type="scientific">Onchocerca volvulus</name>
    <dbReference type="NCBI Taxonomy" id="6282"/>
    <lineage>
        <taxon>Eukaryota</taxon>
        <taxon>Metazoa</taxon>
        <taxon>Ecdysozoa</taxon>
        <taxon>Nematoda</taxon>
        <taxon>Chromadorea</taxon>
        <taxon>Rhabditida</taxon>
        <taxon>Spirurina</taxon>
        <taxon>Spiruromorpha</taxon>
        <taxon>Filarioidea</taxon>
        <taxon>Onchocercidae</taxon>
        <taxon>Onchocerca</taxon>
    </lineage>
</organism>
<reference evidence="4" key="1">
    <citation type="submission" date="2013-10" db="EMBL/GenBank/DDBJ databases">
        <title>Genome sequencing of Onchocerca volvulus.</title>
        <authorList>
            <person name="Cotton J."/>
            <person name="Tsai J."/>
            <person name="Stanley E."/>
            <person name="Tracey A."/>
            <person name="Holroyd N."/>
            <person name="Lustigman S."/>
            <person name="Berriman M."/>
        </authorList>
    </citation>
    <scope>NUCLEOTIDE SEQUENCE</scope>
</reference>
<keyword evidence="2" id="KW-0812">Transmembrane</keyword>
<dbReference type="EnsemblMetazoa" id="OVOC3750.1">
    <property type="protein sequence ID" value="OVOC3750.1"/>
    <property type="gene ID" value="WBGene00240559"/>
</dbReference>
<feature type="transmembrane region" description="Helical" evidence="2">
    <location>
        <begin position="27"/>
        <end position="47"/>
    </location>
</feature>